<keyword evidence="5" id="KW-0479">Metal-binding</keyword>
<evidence type="ECO:0000256" key="6">
    <source>
        <dbReference type="ARBA" id="ARBA00023004"/>
    </source>
</evidence>
<evidence type="ECO:0000256" key="3">
    <source>
        <dbReference type="ARBA" id="ARBA00022679"/>
    </source>
</evidence>
<dbReference type="PROSITE" id="PS51332">
    <property type="entry name" value="B12_BINDING"/>
    <property type="match status" value="1"/>
</dbReference>
<dbReference type="InterPro" id="IPR023404">
    <property type="entry name" value="rSAM_horseshoe"/>
</dbReference>
<evidence type="ECO:0000256" key="7">
    <source>
        <dbReference type="ARBA" id="ARBA00023014"/>
    </source>
</evidence>
<evidence type="ECO:0000313" key="11">
    <source>
        <dbReference type="Proteomes" id="UP000094769"/>
    </source>
</evidence>
<evidence type="ECO:0000256" key="1">
    <source>
        <dbReference type="ARBA" id="ARBA00001966"/>
    </source>
</evidence>
<evidence type="ECO:0000256" key="2">
    <source>
        <dbReference type="ARBA" id="ARBA00022603"/>
    </source>
</evidence>
<comment type="cofactor">
    <cofactor evidence="1">
        <name>[4Fe-4S] cluster</name>
        <dbReference type="ChEBI" id="CHEBI:49883"/>
    </cofactor>
</comment>
<feature type="domain" description="B12-binding" evidence="8">
    <location>
        <begin position="1"/>
        <end position="133"/>
    </location>
</feature>
<dbReference type="SFLD" id="SFLDG01123">
    <property type="entry name" value="methyltransferase_(Class_B)"/>
    <property type="match status" value="1"/>
</dbReference>
<comment type="caution">
    <text evidence="10">The sequence shown here is derived from an EMBL/GenBank/DDBJ whole genome shotgun (WGS) entry which is preliminary data.</text>
</comment>
<dbReference type="OrthoDB" id="9801424at2"/>
<organism evidence="10 11">
    <name type="scientific">Candidatus Thiodiazotropha endolucinida</name>
    <dbReference type="NCBI Taxonomy" id="1655433"/>
    <lineage>
        <taxon>Bacteria</taxon>
        <taxon>Pseudomonadati</taxon>
        <taxon>Pseudomonadota</taxon>
        <taxon>Gammaproteobacteria</taxon>
        <taxon>Chromatiales</taxon>
        <taxon>Sedimenticolaceae</taxon>
        <taxon>Candidatus Thiodiazotropha</taxon>
    </lineage>
</organism>
<name>A0A7Z1AF82_9GAMM</name>
<evidence type="ECO:0000256" key="4">
    <source>
        <dbReference type="ARBA" id="ARBA00022691"/>
    </source>
</evidence>
<evidence type="ECO:0000259" key="8">
    <source>
        <dbReference type="PROSITE" id="PS51332"/>
    </source>
</evidence>
<dbReference type="Gene3D" id="3.80.30.20">
    <property type="entry name" value="tm_1862 like domain"/>
    <property type="match status" value="1"/>
</dbReference>
<dbReference type="Pfam" id="PF04055">
    <property type="entry name" value="Radical_SAM"/>
    <property type="match status" value="1"/>
</dbReference>
<dbReference type="EMBL" id="MARB01000010">
    <property type="protein sequence ID" value="ODJ87597.1"/>
    <property type="molecule type" value="Genomic_DNA"/>
</dbReference>
<dbReference type="CDD" id="cd01335">
    <property type="entry name" value="Radical_SAM"/>
    <property type="match status" value="1"/>
</dbReference>
<dbReference type="Pfam" id="PF02310">
    <property type="entry name" value="B12-binding"/>
    <property type="match status" value="1"/>
</dbReference>
<dbReference type="SFLD" id="SFLDS00029">
    <property type="entry name" value="Radical_SAM"/>
    <property type="match status" value="1"/>
</dbReference>
<evidence type="ECO:0000256" key="5">
    <source>
        <dbReference type="ARBA" id="ARBA00022723"/>
    </source>
</evidence>
<keyword evidence="3" id="KW-0808">Transferase</keyword>
<dbReference type="InterPro" id="IPR025274">
    <property type="entry name" value="DUF4070"/>
</dbReference>
<dbReference type="RefSeq" id="WP_069124623.1">
    <property type="nucleotide sequence ID" value="NZ_MARB01000010.1"/>
</dbReference>
<dbReference type="InterPro" id="IPR051198">
    <property type="entry name" value="BchE-like"/>
</dbReference>
<protein>
    <submittedName>
        <fullName evidence="10">B12 binding domain protein</fullName>
    </submittedName>
</protein>
<dbReference type="PANTHER" id="PTHR43409:SF7">
    <property type="entry name" value="BLL1977 PROTEIN"/>
    <property type="match status" value="1"/>
</dbReference>
<dbReference type="InterPro" id="IPR006158">
    <property type="entry name" value="Cobalamin-bd"/>
</dbReference>
<dbReference type="PROSITE" id="PS51918">
    <property type="entry name" value="RADICAL_SAM"/>
    <property type="match status" value="1"/>
</dbReference>
<keyword evidence="7" id="KW-0411">Iron-sulfur</keyword>
<keyword evidence="6" id="KW-0408">Iron</keyword>
<proteinExistence type="predicted"/>
<sequence length="470" mass="53784">MRAKFILPSLIEAKGPFWRPIKYSLFPPLGLATLAGHMNSDDEVELVDEHVEEISLDDEPDLVVIQVYITNAYRAYALADHYRGKGCHVILGGLHVTALPHEASRHADTIVIGPGDGVFSQFLEDFRRGRPRRLYYTLRRSFERIPDLRRDLIKRELYLVPNSLVVSRGCPHHCDFCYKDAFFLGGRSFYTQRVDRALAEIESLPGRHLYFLDDHLLGHRYFASQLFEGMRGMGRLFQGAATVDSVLRGDLIDKAVEAGLRSLFVGFETLNSTNLKAANKRQYSLRDYKAAIRRLSGLGVMINGSFVFGMDEDDGQVFQRTVDWALEMGMTTATFHIQTPYPGTRLFDKLKKEGRLLTENWDRYNTREVVFQPNNMTAEALKAGYDEAYRSFYKWSSILRSSLAHIDRPSHAVRQFCYSAGWKKFEPFWNAAINLKQLGVARPLLETLLMTERSAATHPTKSRHYAPIKR</sequence>
<accession>A0A7Z1AF82</accession>
<dbReference type="CDD" id="cd02068">
    <property type="entry name" value="radical_SAM_B12_BD"/>
    <property type="match status" value="1"/>
</dbReference>
<reference evidence="10 11" key="1">
    <citation type="submission" date="2016-06" db="EMBL/GenBank/DDBJ databases">
        <title>Genome sequence of endosymbiont of Candidatus Endolucinida thiodiazotropha.</title>
        <authorList>
            <person name="Poehlein A."/>
            <person name="Koenig S."/>
            <person name="Heiden S.E."/>
            <person name="Thuermer A."/>
            <person name="Voget S."/>
            <person name="Daniel R."/>
            <person name="Markert S."/>
            <person name="Gros O."/>
            <person name="Schweder T."/>
        </authorList>
    </citation>
    <scope>NUCLEOTIDE SEQUENCE [LARGE SCALE GENOMIC DNA]</scope>
    <source>
        <strain evidence="10 11">COS</strain>
    </source>
</reference>
<gene>
    <name evidence="10" type="ORF">CODIS_20120</name>
</gene>
<dbReference type="InterPro" id="IPR034466">
    <property type="entry name" value="Methyltransferase_Class_B"/>
</dbReference>
<dbReference type="GO" id="GO:0051539">
    <property type="term" value="F:4 iron, 4 sulfur cluster binding"/>
    <property type="evidence" value="ECO:0007669"/>
    <property type="project" value="UniProtKB-KW"/>
</dbReference>
<keyword evidence="2" id="KW-0489">Methyltransferase</keyword>
<dbReference type="InterPro" id="IPR006638">
    <property type="entry name" value="Elp3/MiaA/NifB-like_rSAM"/>
</dbReference>
<dbReference type="SUPFAM" id="SSF102114">
    <property type="entry name" value="Radical SAM enzymes"/>
    <property type="match status" value="1"/>
</dbReference>
<keyword evidence="4" id="KW-0949">S-adenosyl-L-methionine</keyword>
<dbReference type="Gene3D" id="3.40.50.280">
    <property type="entry name" value="Cobalamin-binding domain"/>
    <property type="match status" value="1"/>
</dbReference>
<dbReference type="InterPro" id="IPR058240">
    <property type="entry name" value="rSAM_sf"/>
</dbReference>
<feature type="domain" description="Radical SAM core" evidence="9">
    <location>
        <begin position="156"/>
        <end position="368"/>
    </location>
</feature>
<dbReference type="AlphaFoldDB" id="A0A7Z1AF82"/>
<dbReference type="GO" id="GO:0003824">
    <property type="term" value="F:catalytic activity"/>
    <property type="evidence" value="ECO:0007669"/>
    <property type="project" value="InterPro"/>
</dbReference>
<dbReference type="Proteomes" id="UP000094769">
    <property type="component" value="Unassembled WGS sequence"/>
</dbReference>
<dbReference type="GO" id="GO:0046872">
    <property type="term" value="F:metal ion binding"/>
    <property type="evidence" value="ECO:0007669"/>
    <property type="project" value="UniProtKB-KW"/>
</dbReference>
<dbReference type="SMART" id="SM00729">
    <property type="entry name" value="Elp3"/>
    <property type="match status" value="1"/>
</dbReference>
<dbReference type="Pfam" id="PF13282">
    <property type="entry name" value="DUF4070"/>
    <property type="match status" value="1"/>
</dbReference>
<keyword evidence="11" id="KW-1185">Reference proteome</keyword>
<dbReference type="GO" id="GO:0031419">
    <property type="term" value="F:cobalamin binding"/>
    <property type="evidence" value="ECO:0007669"/>
    <property type="project" value="InterPro"/>
</dbReference>
<dbReference type="GO" id="GO:0005829">
    <property type="term" value="C:cytosol"/>
    <property type="evidence" value="ECO:0007669"/>
    <property type="project" value="TreeGrafter"/>
</dbReference>
<evidence type="ECO:0000313" key="10">
    <source>
        <dbReference type="EMBL" id="ODJ87597.1"/>
    </source>
</evidence>
<evidence type="ECO:0000259" key="9">
    <source>
        <dbReference type="PROSITE" id="PS51918"/>
    </source>
</evidence>
<dbReference type="InterPro" id="IPR007197">
    <property type="entry name" value="rSAM"/>
</dbReference>
<dbReference type="SFLD" id="SFLDG01082">
    <property type="entry name" value="B12-binding_domain_containing"/>
    <property type="match status" value="1"/>
</dbReference>
<dbReference type="PANTHER" id="PTHR43409">
    <property type="entry name" value="ANAEROBIC MAGNESIUM-PROTOPORPHYRIN IX MONOMETHYL ESTER CYCLASE-RELATED"/>
    <property type="match status" value="1"/>
</dbReference>